<evidence type="ECO:0000313" key="4">
    <source>
        <dbReference type="Proteomes" id="UP000220635"/>
    </source>
</evidence>
<proteinExistence type="predicted"/>
<feature type="chain" id="PRO_5039383716" description="Lipoprotein" evidence="2">
    <location>
        <begin position="23"/>
        <end position="205"/>
    </location>
</feature>
<dbReference type="AlphaFoldDB" id="A0A2A9V0E4"/>
<dbReference type="InterPro" id="IPR046208">
    <property type="entry name" value="DUF6241"/>
</dbReference>
<sequence length="205" mass="23732">MKRKLLTVLTCGTLLMSMAACSSNEKTATESKPKQEEKVQEKPKVQSIQKQQKDSYVVSEDDLSKAAQSIGEIKNEQIINDMMIHMSLQKLTFNGNNLHAPGTREIGRFQMTKENIQYLKNNLNVIHNDERQKYEAILNKWYDGNFESAVEDYREILSLRLGKEQSVDRSKLAKKTDSDEKEFILHFFGQEGLNIHNKEWKYGEL</sequence>
<keyword evidence="2" id="KW-0732">Signal</keyword>
<evidence type="ECO:0000256" key="1">
    <source>
        <dbReference type="SAM" id="MobiDB-lite"/>
    </source>
</evidence>
<protein>
    <recommendedName>
        <fullName evidence="5">Lipoprotein</fullName>
    </recommendedName>
</protein>
<comment type="caution">
    <text evidence="3">The sequence shown here is derived from an EMBL/GenBank/DDBJ whole genome shotgun (WGS) entry which is preliminary data.</text>
</comment>
<dbReference type="PROSITE" id="PS51257">
    <property type="entry name" value="PROKAR_LIPOPROTEIN"/>
    <property type="match status" value="1"/>
</dbReference>
<accession>A0A2A9V0E4</accession>
<reference evidence="3 4" key="1">
    <citation type="submission" date="2017-09" db="EMBL/GenBank/DDBJ databases">
        <title>Large-scale bioinformatics analysis of Bacillus genomes uncovers conserved roles of natural products in bacterial physiology.</title>
        <authorList>
            <consortium name="Agbiome Team Llc"/>
            <person name="Bleich R.M."/>
            <person name="Grubbs K.J."/>
            <person name="Santa Maria K.C."/>
            <person name="Allen S.E."/>
            <person name="Farag S."/>
            <person name="Shank E.A."/>
            <person name="Bowers A."/>
        </authorList>
    </citation>
    <scope>NUCLEOTIDE SEQUENCE [LARGE SCALE GENOMIC DNA]</scope>
    <source>
        <strain evidence="3 4">AFS010695</strain>
    </source>
</reference>
<gene>
    <name evidence="3" type="ORF">CN425_02235</name>
</gene>
<evidence type="ECO:0000256" key="2">
    <source>
        <dbReference type="SAM" id="SignalP"/>
    </source>
</evidence>
<name>A0A2A9V0E4_BACCE</name>
<feature type="signal peptide" evidence="2">
    <location>
        <begin position="1"/>
        <end position="22"/>
    </location>
</feature>
<evidence type="ECO:0000313" key="3">
    <source>
        <dbReference type="EMBL" id="PEW06131.1"/>
    </source>
</evidence>
<dbReference type="EMBL" id="NTWE01000009">
    <property type="protein sequence ID" value="PEW06131.1"/>
    <property type="molecule type" value="Genomic_DNA"/>
</dbReference>
<feature type="compositionally biased region" description="Basic and acidic residues" evidence="1">
    <location>
        <begin position="27"/>
        <end position="44"/>
    </location>
</feature>
<organism evidence="3 4">
    <name type="scientific">Bacillus cereus</name>
    <dbReference type="NCBI Taxonomy" id="1396"/>
    <lineage>
        <taxon>Bacteria</taxon>
        <taxon>Bacillati</taxon>
        <taxon>Bacillota</taxon>
        <taxon>Bacilli</taxon>
        <taxon>Bacillales</taxon>
        <taxon>Bacillaceae</taxon>
        <taxon>Bacillus</taxon>
        <taxon>Bacillus cereus group</taxon>
    </lineage>
</organism>
<evidence type="ECO:0008006" key="5">
    <source>
        <dbReference type="Google" id="ProtNLM"/>
    </source>
</evidence>
<dbReference type="OrthoDB" id="2844791at2"/>
<feature type="region of interest" description="Disordered" evidence="1">
    <location>
        <begin position="22"/>
        <end position="51"/>
    </location>
</feature>
<dbReference type="RefSeq" id="WP_000823779.1">
    <property type="nucleotide sequence ID" value="NZ_NTWE01000009.1"/>
</dbReference>
<dbReference type="Proteomes" id="UP000220635">
    <property type="component" value="Unassembled WGS sequence"/>
</dbReference>
<dbReference type="Pfam" id="PF19754">
    <property type="entry name" value="DUF6241"/>
    <property type="match status" value="1"/>
</dbReference>